<name>A0A563U5F0_9SPHI</name>
<sequence length="145" mass="16225">MFGKLFLLVKDNANAVLRSAAIEAKDKDAVINDASSSIIDVLRAHVDGGKIKELINYFQFSGMFDNPLITRAINSFANKLNNFYNVEPKQAHQLSSELIAPVMQELIRQSKEDNNNNEFSLRLLLSNLSDNVKDMGSLLNQLRIA</sequence>
<proteinExistence type="predicted"/>
<evidence type="ECO:0000313" key="1">
    <source>
        <dbReference type="EMBL" id="TWR26555.1"/>
    </source>
</evidence>
<keyword evidence="2" id="KW-1185">Reference proteome</keyword>
<accession>A0A563U5F0</accession>
<protein>
    <submittedName>
        <fullName evidence="1">Uncharacterized protein</fullName>
    </submittedName>
</protein>
<dbReference type="AlphaFoldDB" id="A0A563U5F0"/>
<gene>
    <name evidence="1" type="ORF">FPZ43_15490</name>
</gene>
<dbReference type="RefSeq" id="WP_146382835.1">
    <property type="nucleotide sequence ID" value="NZ_VOEJ01000007.1"/>
</dbReference>
<reference evidence="1 2" key="1">
    <citation type="submission" date="2019-07" db="EMBL/GenBank/DDBJ databases">
        <authorList>
            <person name="Kim J."/>
        </authorList>
    </citation>
    <scope>NUCLEOTIDE SEQUENCE [LARGE SCALE GENOMIC DNA]</scope>
    <source>
        <strain evidence="2">dk17</strain>
    </source>
</reference>
<dbReference type="EMBL" id="VOEJ01000007">
    <property type="protein sequence ID" value="TWR26555.1"/>
    <property type="molecule type" value="Genomic_DNA"/>
</dbReference>
<dbReference type="OrthoDB" id="982085at2"/>
<comment type="caution">
    <text evidence="1">The sequence shown here is derived from an EMBL/GenBank/DDBJ whole genome shotgun (WGS) entry which is preliminary data.</text>
</comment>
<dbReference type="Proteomes" id="UP000320042">
    <property type="component" value="Unassembled WGS sequence"/>
</dbReference>
<organism evidence="1 2">
    <name type="scientific">Mucilaginibacter pallidiroseus</name>
    <dbReference type="NCBI Taxonomy" id="2599295"/>
    <lineage>
        <taxon>Bacteria</taxon>
        <taxon>Pseudomonadati</taxon>
        <taxon>Bacteroidota</taxon>
        <taxon>Sphingobacteriia</taxon>
        <taxon>Sphingobacteriales</taxon>
        <taxon>Sphingobacteriaceae</taxon>
        <taxon>Mucilaginibacter</taxon>
    </lineage>
</organism>
<evidence type="ECO:0000313" key="2">
    <source>
        <dbReference type="Proteomes" id="UP000320042"/>
    </source>
</evidence>